<gene>
    <name evidence="1" type="ORF">ON006_30140</name>
</gene>
<dbReference type="RefSeq" id="WP_244822155.1">
    <property type="nucleotide sequence ID" value="NZ_CP112998.1"/>
</dbReference>
<evidence type="ECO:0000313" key="1">
    <source>
        <dbReference type="EMBL" id="WAC11977.1"/>
    </source>
</evidence>
<evidence type="ECO:0008006" key="3">
    <source>
        <dbReference type="Google" id="ProtNLM"/>
    </source>
</evidence>
<sequence length="71" mass="8234">MVSLNISINQLVDVIRGLDEIEKIQVKRALENEFFVSDETREELLSRKQAFQDGKITSRSWEEIKSEHGSL</sequence>
<reference evidence="1" key="1">
    <citation type="submission" date="2022-11" db="EMBL/GenBank/DDBJ databases">
        <title>Dyadobacter pollutisoli sp. nov., isolated from plastic dumped soil.</title>
        <authorList>
            <person name="Kim J.M."/>
            <person name="Kim K.R."/>
            <person name="Lee J.K."/>
            <person name="Hao L."/>
            <person name="Jeon C.O."/>
        </authorList>
    </citation>
    <scope>NUCLEOTIDE SEQUENCE</scope>
    <source>
        <strain evidence="1">U1</strain>
    </source>
</reference>
<dbReference type="KEGG" id="dpf:ON006_30140"/>
<dbReference type="AlphaFoldDB" id="A0A9E8NBG7"/>
<name>A0A9E8NBG7_9BACT</name>
<dbReference type="EMBL" id="CP112998">
    <property type="protein sequence ID" value="WAC11977.1"/>
    <property type="molecule type" value="Genomic_DNA"/>
</dbReference>
<keyword evidence="2" id="KW-1185">Reference proteome</keyword>
<accession>A0A9E8NBG7</accession>
<evidence type="ECO:0000313" key="2">
    <source>
        <dbReference type="Proteomes" id="UP001164653"/>
    </source>
</evidence>
<protein>
    <recommendedName>
        <fullName evidence="3">Addiction module protein</fullName>
    </recommendedName>
</protein>
<dbReference type="Proteomes" id="UP001164653">
    <property type="component" value="Chromosome"/>
</dbReference>
<organism evidence="1 2">
    <name type="scientific">Dyadobacter pollutisoli</name>
    <dbReference type="NCBI Taxonomy" id="2910158"/>
    <lineage>
        <taxon>Bacteria</taxon>
        <taxon>Pseudomonadati</taxon>
        <taxon>Bacteroidota</taxon>
        <taxon>Cytophagia</taxon>
        <taxon>Cytophagales</taxon>
        <taxon>Spirosomataceae</taxon>
        <taxon>Dyadobacter</taxon>
    </lineage>
</organism>
<proteinExistence type="predicted"/>